<evidence type="ECO:0000259" key="1">
    <source>
        <dbReference type="Pfam" id="PF12697"/>
    </source>
</evidence>
<gene>
    <name evidence="2" type="ORF">J2X21_001952</name>
</gene>
<dbReference type="Pfam" id="PF12697">
    <property type="entry name" value="Abhydrolase_6"/>
    <property type="match status" value="1"/>
</dbReference>
<dbReference type="Gene3D" id="3.40.50.1820">
    <property type="entry name" value="alpha/beta hydrolase"/>
    <property type="match status" value="1"/>
</dbReference>
<reference evidence="2 3" key="1">
    <citation type="submission" date="2023-07" db="EMBL/GenBank/DDBJ databases">
        <title>Sorghum-associated microbial communities from plants grown in Nebraska, USA.</title>
        <authorList>
            <person name="Schachtman D."/>
        </authorList>
    </citation>
    <scope>NUCLEOTIDE SEQUENCE [LARGE SCALE GENOMIC DNA]</scope>
    <source>
        <strain evidence="2 3">BE316</strain>
    </source>
</reference>
<proteinExistence type="predicted"/>
<dbReference type="InterPro" id="IPR029058">
    <property type="entry name" value="AB_hydrolase_fold"/>
</dbReference>
<dbReference type="SUPFAM" id="SSF53474">
    <property type="entry name" value="alpha/beta-Hydrolases"/>
    <property type="match status" value="1"/>
</dbReference>
<sequence>MPTLPAASLVDVDGHAVEFVRAGTGVPTVVLINGSGGPLAGWMRVFDGIAARTTTLSYNRLGVGRSARPATAQTAAEMVASLRRLLAALQLAPPYVLVGHSFGGLVANLYARLHPADVVGVVLLEATAPQDLTALKAHENALQKGLAWLMRRLAPPQRWHETEHTARSAADLAAAPPFPAVPLRVVTGTKPAMAWATKPALLQARATHQRGLVALSPLGRQVLADSSGHFPQLSEPERVVKAVLELVDAGQRVLAPAS</sequence>
<evidence type="ECO:0000313" key="2">
    <source>
        <dbReference type="EMBL" id="MDR7332819.1"/>
    </source>
</evidence>
<dbReference type="Proteomes" id="UP001180825">
    <property type="component" value="Unassembled WGS sequence"/>
</dbReference>
<dbReference type="PANTHER" id="PTHR43798">
    <property type="entry name" value="MONOACYLGLYCEROL LIPASE"/>
    <property type="match status" value="1"/>
</dbReference>
<dbReference type="InterPro" id="IPR050266">
    <property type="entry name" value="AB_hydrolase_sf"/>
</dbReference>
<dbReference type="PANTHER" id="PTHR43798:SF5">
    <property type="entry name" value="MONOACYLGLYCEROL LIPASE ABHD6"/>
    <property type="match status" value="1"/>
</dbReference>
<keyword evidence="3" id="KW-1185">Reference proteome</keyword>
<name>A0ABU2A6I6_9BURK</name>
<dbReference type="EMBL" id="JAVDXV010000003">
    <property type="protein sequence ID" value="MDR7332819.1"/>
    <property type="molecule type" value="Genomic_DNA"/>
</dbReference>
<accession>A0ABU2A6I6</accession>
<feature type="domain" description="AB hydrolase-1" evidence="1">
    <location>
        <begin position="29"/>
        <end position="242"/>
    </location>
</feature>
<evidence type="ECO:0000313" key="3">
    <source>
        <dbReference type="Proteomes" id="UP001180825"/>
    </source>
</evidence>
<dbReference type="InterPro" id="IPR000073">
    <property type="entry name" value="AB_hydrolase_1"/>
</dbReference>
<organism evidence="2 3">
    <name type="scientific">Roseateles asaccharophilus</name>
    <dbReference type="NCBI Taxonomy" id="582607"/>
    <lineage>
        <taxon>Bacteria</taxon>
        <taxon>Pseudomonadati</taxon>
        <taxon>Pseudomonadota</taxon>
        <taxon>Betaproteobacteria</taxon>
        <taxon>Burkholderiales</taxon>
        <taxon>Sphaerotilaceae</taxon>
        <taxon>Roseateles</taxon>
    </lineage>
</organism>
<comment type="caution">
    <text evidence="2">The sequence shown here is derived from an EMBL/GenBank/DDBJ whole genome shotgun (WGS) entry which is preliminary data.</text>
</comment>
<dbReference type="RefSeq" id="WP_310327848.1">
    <property type="nucleotide sequence ID" value="NZ_JAVDXV010000003.1"/>
</dbReference>
<protein>
    <submittedName>
        <fullName evidence="2">Pimeloyl-ACP methyl ester carboxylesterase</fullName>
    </submittedName>
</protein>